<feature type="transmembrane region" description="Helical" evidence="1">
    <location>
        <begin position="6"/>
        <end position="26"/>
    </location>
</feature>
<sequence length="67" mass="7542">MQNGIPQLVFALSMIQIIACVIHFILNQMNGLKVNTQNCKIVKILKLSITGSSNLINFSLMWSHQEL</sequence>
<dbReference type="EMBL" id="GIIL01008204">
    <property type="protein sequence ID" value="NOV51930.1"/>
    <property type="molecule type" value="Transcribed_RNA"/>
</dbReference>
<name>A0A6M2E1Y8_XENCH</name>
<keyword evidence="1" id="KW-0812">Transmembrane</keyword>
<protein>
    <submittedName>
        <fullName evidence="2">Putative secreted protein</fullName>
    </submittedName>
</protein>
<organism evidence="2">
    <name type="scientific">Xenopsylla cheopis</name>
    <name type="common">Oriental rat flea</name>
    <name type="synonym">Pulex cheopis</name>
    <dbReference type="NCBI Taxonomy" id="163159"/>
    <lineage>
        <taxon>Eukaryota</taxon>
        <taxon>Metazoa</taxon>
        <taxon>Ecdysozoa</taxon>
        <taxon>Arthropoda</taxon>
        <taxon>Hexapoda</taxon>
        <taxon>Insecta</taxon>
        <taxon>Pterygota</taxon>
        <taxon>Neoptera</taxon>
        <taxon>Endopterygota</taxon>
        <taxon>Siphonaptera</taxon>
        <taxon>Pulicidae</taxon>
        <taxon>Xenopsyllinae</taxon>
        <taxon>Xenopsylla</taxon>
    </lineage>
</organism>
<dbReference type="AlphaFoldDB" id="A0A6M2E1Y8"/>
<evidence type="ECO:0000313" key="2">
    <source>
        <dbReference type="EMBL" id="NOV51930.1"/>
    </source>
</evidence>
<keyword evidence="1" id="KW-1133">Transmembrane helix</keyword>
<accession>A0A6M2E1Y8</accession>
<keyword evidence="1" id="KW-0472">Membrane</keyword>
<reference evidence="2" key="1">
    <citation type="submission" date="2020-03" db="EMBL/GenBank/DDBJ databases">
        <title>Transcriptomic Profiling of the Digestive Tract of the Rat Flea, Xenopsylla cheopis, Following Blood Feeding and Infection with Yersinia pestis.</title>
        <authorList>
            <person name="Bland D.M."/>
            <person name="Martens C.A."/>
            <person name="Virtaneva K."/>
            <person name="Kanakabandi K."/>
            <person name="Long D."/>
            <person name="Rosenke R."/>
            <person name="Saturday G.A."/>
            <person name="Hoyt F.H."/>
            <person name="Bruno D.P."/>
            <person name="Ribeiro J.M.C."/>
            <person name="Hinnebusch J."/>
        </authorList>
    </citation>
    <scope>NUCLEOTIDE SEQUENCE</scope>
</reference>
<proteinExistence type="predicted"/>
<evidence type="ECO:0000256" key="1">
    <source>
        <dbReference type="SAM" id="Phobius"/>
    </source>
</evidence>